<evidence type="ECO:0008006" key="4">
    <source>
        <dbReference type="Google" id="ProtNLM"/>
    </source>
</evidence>
<evidence type="ECO:0000313" key="2">
    <source>
        <dbReference type="EMBL" id="KAF5835302.1"/>
    </source>
</evidence>
<feature type="region of interest" description="Disordered" evidence="1">
    <location>
        <begin position="1"/>
        <end position="102"/>
    </location>
</feature>
<proteinExistence type="predicted"/>
<comment type="caution">
    <text evidence="2">The sequence shown here is derived from an EMBL/GenBank/DDBJ whole genome shotgun (WGS) entry which is preliminary data.</text>
</comment>
<feature type="compositionally biased region" description="Gly residues" evidence="1">
    <location>
        <begin position="71"/>
        <end position="85"/>
    </location>
</feature>
<protein>
    <recommendedName>
        <fullName evidence="4">Encoded protein</fullName>
    </recommendedName>
</protein>
<keyword evidence="3" id="KW-1185">Reference proteome</keyword>
<reference evidence="2" key="1">
    <citation type="submission" date="2017-08" db="EMBL/GenBank/DDBJ databases">
        <authorList>
            <person name="Polle J.E."/>
            <person name="Barry K."/>
            <person name="Cushman J."/>
            <person name="Schmutz J."/>
            <person name="Tran D."/>
            <person name="Hathwaick L.T."/>
            <person name="Yim W.C."/>
            <person name="Jenkins J."/>
            <person name="Mckie-Krisberg Z.M."/>
            <person name="Prochnik S."/>
            <person name="Lindquist E."/>
            <person name="Dockter R.B."/>
            <person name="Adam C."/>
            <person name="Molina H."/>
            <person name="Bunkerborg J."/>
            <person name="Jin E."/>
            <person name="Buchheim M."/>
            <person name="Magnuson J."/>
        </authorList>
    </citation>
    <scope>NUCLEOTIDE SEQUENCE</scope>
    <source>
        <strain evidence="2">CCAP 19/18</strain>
    </source>
</reference>
<feature type="compositionally biased region" description="Gly residues" evidence="1">
    <location>
        <begin position="32"/>
        <end position="44"/>
    </location>
</feature>
<gene>
    <name evidence="2" type="ORF">DUNSADRAFT_7582</name>
</gene>
<feature type="compositionally biased region" description="Polar residues" evidence="1">
    <location>
        <begin position="1"/>
        <end position="29"/>
    </location>
</feature>
<accession>A0ABQ7GL20</accession>
<sequence>MSMCTTISSDLSSSHATGNTVGADSSSRGGDQAPGGTGAAGGGAAKTAGAPSFAGVRGMVGVQHQQPTHKGSGGLQGNGGGGGAAGTAAAARMQPPPARHNRASLIDLLGSSSAGVGSGIGMDRSKLNLSEGMQKIVAKARVGAGN</sequence>
<evidence type="ECO:0000313" key="3">
    <source>
        <dbReference type="Proteomes" id="UP000815325"/>
    </source>
</evidence>
<dbReference type="EMBL" id="MU069712">
    <property type="protein sequence ID" value="KAF5835302.1"/>
    <property type="molecule type" value="Genomic_DNA"/>
</dbReference>
<dbReference type="Proteomes" id="UP000815325">
    <property type="component" value="Unassembled WGS sequence"/>
</dbReference>
<organism evidence="2 3">
    <name type="scientific">Dunaliella salina</name>
    <name type="common">Green alga</name>
    <name type="synonym">Protococcus salinus</name>
    <dbReference type="NCBI Taxonomy" id="3046"/>
    <lineage>
        <taxon>Eukaryota</taxon>
        <taxon>Viridiplantae</taxon>
        <taxon>Chlorophyta</taxon>
        <taxon>core chlorophytes</taxon>
        <taxon>Chlorophyceae</taxon>
        <taxon>CS clade</taxon>
        <taxon>Chlamydomonadales</taxon>
        <taxon>Dunaliellaceae</taxon>
        <taxon>Dunaliella</taxon>
    </lineage>
</organism>
<name>A0ABQ7GL20_DUNSA</name>
<evidence type="ECO:0000256" key="1">
    <source>
        <dbReference type="SAM" id="MobiDB-lite"/>
    </source>
</evidence>